<dbReference type="Pfam" id="PF01048">
    <property type="entry name" value="PNP_UDP_1"/>
    <property type="match status" value="1"/>
</dbReference>
<dbReference type="SUPFAM" id="SSF53167">
    <property type="entry name" value="Purine and uridine phosphorylases"/>
    <property type="match status" value="1"/>
</dbReference>
<accession>A0A5M3W5T7</accession>
<dbReference type="GO" id="GO:0019284">
    <property type="term" value="P:L-methionine salvage from S-adenosylmethionine"/>
    <property type="evidence" value="ECO:0007669"/>
    <property type="project" value="TreeGrafter"/>
</dbReference>
<dbReference type="EMBL" id="BLAD01000081">
    <property type="protein sequence ID" value="GES04417.1"/>
    <property type="molecule type" value="Genomic_DNA"/>
</dbReference>
<feature type="domain" description="Nucleoside phosphorylase" evidence="2">
    <location>
        <begin position="340"/>
        <end position="564"/>
    </location>
</feature>
<evidence type="ECO:0000313" key="4">
    <source>
        <dbReference type="Proteomes" id="UP000334990"/>
    </source>
</evidence>
<dbReference type="GO" id="GO:0008930">
    <property type="term" value="F:methylthioadenosine nucleosidase activity"/>
    <property type="evidence" value="ECO:0007669"/>
    <property type="project" value="TreeGrafter"/>
</dbReference>
<dbReference type="RefSeq" id="WP_170317172.1">
    <property type="nucleotide sequence ID" value="NZ_BAAABN010000024.1"/>
</dbReference>
<feature type="transmembrane region" description="Helical" evidence="1">
    <location>
        <begin position="221"/>
        <end position="241"/>
    </location>
</feature>
<keyword evidence="1" id="KW-0472">Membrane</keyword>
<feature type="transmembrane region" description="Helical" evidence="1">
    <location>
        <begin position="74"/>
        <end position="94"/>
    </location>
</feature>
<comment type="caution">
    <text evidence="3">The sequence shown here is derived from an EMBL/GenBank/DDBJ whole genome shotgun (WGS) entry which is preliminary data.</text>
</comment>
<keyword evidence="1" id="KW-1133">Transmembrane helix</keyword>
<reference evidence="3 4" key="1">
    <citation type="submission" date="2019-10" db="EMBL/GenBank/DDBJ databases">
        <title>Whole genome shotgun sequence of Acrocarpospora corrugata NBRC 13972.</title>
        <authorList>
            <person name="Ichikawa N."/>
            <person name="Kimura A."/>
            <person name="Kitahashi Y."/>
            <person name="Komaki H."/>
            <person name="Oguchi A."/>
        </authorList>
    </citation>
    <scope>NUCLEOTIDE SEQUENCE [LARGE SCALE GENOMIC DNA]</scope>
    <source>
        <strain evidence="3 4">NBRC 13972</strain>
    </source>
</reference>
<gene>
    <name evidence="3" type="ORF">Acor_64850</name>
</gene>
<keyword evidence="1" id="KW-0812">Transmembrane</keyword>
<dbReference type="Gene3D" id="3.40.50.1580">
    <property type="entry name" value="Nucleoside phosphorylase domain"/>
    <property type="match status" value="1"/>
</dbReference>
<dbReference type="PANTHER" id="PTHR46832">
    <property type="entry name" value="5'-METHYLTHIOADENOSINE/S-ADENOSYLHOMOCYSTEINE NUCLEOSIDASE"/>
    <property type="match status" value="1"/>
</dbReference>
<keyword evidence="4" id="KW-1185">Reference proteome</keyword>
<sequence length="575" mass="62349">MILWIAGRESRLVWQDLDGFALLERPLVQRQRGGGLLVSTLRLADRRWEFLALFTIPALFLLASVAMIPFRAYLIALGLVAAGLTALVVMMAGLPIRQAYILIRGFLGYQSAEENVVGNLPFEHWWMPLCHQCVPERVDTMPDQVRMRLSRLIRGEVQDAAALLGARADRAQVTEVLVCLLDGATSPDLRAALVKATAAPASDRVALIAGSATPEESQRKFAESGGFLPLYLLGVLVAVLAESTLVPGFEQEACAPDPCRGRPDDFGSAFRWLLQRLLLSDPNGLSPLSFKAWTFGWLTSLLGLVLIPVAILSFKQFVAAQRKAKADFQRRHGVTSHTRVLILVATRREVAAVISAATKDGREAEQWHLTHHTVFKLGVISSAEVFLCRCEQGALGPGAATLATQSLIDQVRPSYVILTGIGYGLKDDHELCDIMVATQVRVMDQKRVQNGAEFVVGDRVSPSVTLGSRADAAATGWTGPDIHFGPMLAMNTLVNDKTLRDHLKTTNPDAIGGEMEAGGVYAAAAKAGVDWIAIKSICDWGVEKNDEHQAPAAKAAAEFVIRMVDQGGLNEPPSR</sequence>
<proteinExistence type="predicted"/>
<dbReference type="GO" id="GO:0008782">
    <property type="term" value="F:adenosylhomocysteine nucleosidase activity"/>
    <property type="evidence" value="ECO:0007669"/>
    <property type="project" value="TreeGrafter"/>
</dbReference>
<dbReference type="AlphaFoldDB" id="A0A5M3W5T7"/>
<feature type="transmembrane region" description="Helical" evidence="1">
    <location>
        <begin position="292"/>
        <end position="314"/>
    </location>
</feature>
<dbReference type="InterPro" id="IPR000845">
    <property type="entry name" value="Nucleoside_phosphorylase_d"/>
</dbReference>
<evidence type="ECO:0000256" key="1">
    <source>
        <dbReference type="SAM" id="Phobius"/>
    </source>
</evidence>
<name>A0A5M3W5T7_9ACTN</name>
<dbReference type="InterPro" id="IPR035994">
    <property type="entry name" value="Nucleoside_phosphorylase_sf"/>
</dbReference>
<organism evidence="3 4">
    <name type="scientific">Acrocarpospora corrugata</name>
    <dbReference type="NCBI Taxonomy" id="35763"/>
    <lineage>
        <taxon>Bacteria</taxon>
        <taxon>Bacillati</taxon>
        <taxon>Actinomycetota</taxon>
        <taxon>Actinomycetes</taxon>
        <taxon>Streptosporangiales</taxon>
        <taxon>Streptosporangiaceae</taxon>
        <taxon>Acrocarpospora</taxon>
    </lineage>
</organism>
<protein>
    <recommendedName>
        <fullName evidence="2">Nucleoside phosphorylase domain-containing protein</fullName>
    </recommendedName>
</protein>
<evidence type="ECO:0000259" key="2">
    <source>
        <dbReference type="Pfam" id="PF01048"/>
    </source>
</evidence>
<feature type="transmembrane region" description="Helical" evidence="1">
    <location>
        <begin position="50"/>
        <end position="68"/>
    </location>
</feature>
<dbReference type="GO" id="GO:0009116">
    <property type="term" value="P:nucleoside metabolic process"/>
    <property type="evidence" value="ECO:0007669"/>
    <property type="project" value="InterPro"/>
</dbReference>
<dbReference type="PANTHER" id="PTHR46832:SF1">
    <property type="entry name" value="5'-METHYLTHIOADENOSINE_S-ADENOSYLHOMOCYSTEINE NUCLEOSIDASE"/>
    <property type="match status" value="1"/>
</dbReference>
<dbReference type="Proteomes" id="UP000334990">
    <property type="component" value="Unassembled WGS sequence"/>
</dbReference>
<evidence type="ECO:0000313" key="3">
    <source>
        <dbReference type="EMBL" id="GES04417.1"/>
    </source>
</evidence>
<dbReference type="GO" id="GO:0005829">
    <property type="term" value="C:cytosol"/>
    <property type="evidence" value="ECO:0007669"/>
    <property type="project" value="TreeGrafter"/>
</dbReference>